<dbReference type="AlphaFoldDB" id="A0A1J4SED7"/>
<accession>A0A1J4SED7</accession>
<dbReference type="EMBL" id="MNUO01000094">
    <property type="protein sequence ID" value="OIN96454.1"/>
    <property type="molecule type" value="Genomic_DNA"/>
</dbReference>
<evidence type="ECO:0000256" key="1">
    <source>
        <dbReference type="SAM" id="Phobius"/>
    </source>
</evidence>
<keyword evidence="1" id="KW-0472">Membrane</keyword>
<keyword evidence="1" id="KW-1133">Transmembrane helix</keyword>
<evidence type="ECO:0000313" key="3">
    <source>
        <dbReference type="Proteomes" id="UP000182278"/>
    </source>
</evidence>
<organism evidence="2 3">
    <name type="scientific">Candidatus Desantisbacteria bacterium CG1_02_38_46</name>
    <dbReference type="NCBI Taxonomy" id="1817893"/>
    <lineage>
        <taxon>Bacteria</taxon>
        <taxon>Candidatus Desantisiibacteriota</taxon>
    </lineage>
</organism>
<comment type="caution">
    <text evidence="2">The sequence shown here is derived from an EMBL/GenBank/DDBJ whole genome shotgun (WGS) entry which is preliminary data.</text>
</comment>
<proteinExistence type="predicted"/>
<name>A0A1J4SED7_9BACT</name>
<dbReference type="STRING" id="1817893.AUJ66_06190"/>
<sequence>MIFMWFFKLILFCLKRFIVFLADFQVLLVLMVLFLVLLFLVYKEVKEGIEKAGGIYLASKTSFLSSFWGFLSLIVPGLDKVTIQNTEHHIAYSSRMRIGRISLN</sequence>
<reference evidence="2 3" key="1">
    <citation type="journal article" date="2016" name="Environ. Microbiol.">
        <title>Genomic resolution of a cold subsurface aquifer community provides metabolic insights for novel microbes adapted to high CO concentrations.</title>
        <authorList>
            <person name="Probst A.J."/>
            <person name="Castelle C.J."/>
            <person name="Singh A."/>
            <person name="Brown C.T."/>
            <person name="Anantharaman K."/>
            <person name="Sharon I."/>
            <person name="Hug L.A."/>
            <person name="Burstein D."/>
            <person name="Emerson J.B."/>
            <person name="Thomas B.C."/>
            <person name="Banfield J.F."/>
        </authorList>
    </citation>
    <scope>NUCLEOTIDE SEQUENCE [LARGE SCALE GENOMIC DNA]</scope>
    <source>
        <strain evidence="2">CG1_02_38_46</strain>
    </source>
</reference>
<evidence type="ECO:0000313" key="2">
    <source>
        <dbReference type="EMBL" id="OIN96454.1"/>
    </source>
</evidence>
<feature type="transmembrane region" description="Helical" evidence="1">
    <location>
        <begin position="20"/>
        <end position="42"/>
    </location>
</feature>
<gene>
    <name evidence="2" type="ORF">AUJ66_06190</name>
</gene>
<keyword evidence="1" id="KW-0812">Transmembrane</keyword>
<protein>
    <submittedName>
        <fullName evidence="2">Uncharacterized protein</fullName>
    </submittedName>
</protein>
<dbReference type="Proteomes" id="UP000182278">
    <property type="component" value="Unassembled WGS sequence"/>
</dbReference>